<feature type="chain" id="PRO_5045268684" evidence="2">
    <location>
        <begin position="22"/>
        <end position="174"/>
    </location>
</feature>
<feature type="compositionally biased region" description="Basic and acidic residues" evidence="1">
    <location>
        <begin position="49"/>
        <end position="74"/>
    </location>
</feature>
<dbReference type="RefSeq" id="WP_270076404.1">
    <property type="nucleotide sequence ID" value="NZ_CP115174.1"/>
</dbReference>
<evidence type="ECO:0000313" key="4">
    <source>
        <dbReference type="Proteomes" id="UP001210865"/>
    </source>
</evidence>
<evidence type="ECO:0000256" key="2">
    <source>
        <dbReference type="SAM" id="SignalP"/>
    </source>
</evidence>
<accession>A0ABY7NQJ1</accession>
<evidence type="ECO:0000313" key="3">
    <source>
        <dbReference type="EMBL" id="WBO21756.1"/>
    </source>
</evidence>
<protein>
    <submittedName>
        <fullName evidence="3">Uncharacterized protein</fullName>
    </submittedName>
</protein>
<keyword evidence="4" id="KW-1185">Reference proteome</keyword>
<reference evidence="3 4" key="1">
    <citation type="submission" date="2022-12" db="EMBL/GenBank/DDBJ databases">
        <title>Sphingomonas abieness sp. nov., an endophytic bacterium isolated from Abies koreana.</title>
        <authorList>
            <person name="Jiang L."/>
            <person name="Lee J."/>
        </authorList>
    </citation>
    <scope>NUCLEOTIDE SEQUENCE [LARGE SCALE GENOMIC DNA]</scope>
    <source>
        <strain evidence="4">PAMB 00755</strain>
    </source>
</reference>
<name>A0ABY7NQJ1_9SPHN</name>
<organism evidence="3 4">
    <name type="scientific">Sphingomonas abietis</name>
    <dbReference type="NCBI Taxonomy" id="3012344"/>
    <lineage>
        <taxon>Bacteria</taxon>
        <taxon>Pseudomonadati</taxon>
        <taxon>Pseudomonadota</taxon>
        <taxon>Alphaproteobacteria</taxon>
        <taxon>Sphingomonadales</taxon>
        <taxon>Sphingomonadaceae</taxon>
        <taxon>Sphingomonas</taxon>
    </lineage>
</organism>
<proteinExistence type="predicted"/>
<dbReference type="EMBL" id="CP115174">
    <property type="protein sequence ID" value="WBO21756.1"/>
    <property type="molecule type" value="Genomic_DNA"/>
</dbReference>
<sequence>MPSRTSAALAFLLLAGSAALAQDTAKSRMQAEGDASLARVKRAVTKTQDQAERARDPRIPVDGNEASKRQAFEGLRHRAPRPDMEARARAAAKAGEASLAAEREAQAKRLRQAFGLEPLETEALARGAAPTRAMGFVPLLFVSSSMPIATLLEEYGRLGGRDEVRDAQALLAAR</sequence>
<gene>
    <name evidence="3" type="ORF">PBT88_16525</name>
</gene>
<evidence type="ECO:0000256" key="1">
    <source>
        <dbReference type="SAM" id="MobiDB-lite"/>
    </source>
</evidence>
<feature type="region of interest" description="Disordered" evidence="1">
    <location>
        <begin position="30"/>
        <end position="74"/>
    </location>
</feature>
<keyword evidence="2" id="KW-0732">Signal</keyword>
<dbReference type="Proteomes" id="UP001210865">
    <property type="component" value="Chromosome"/>
</dbReference>
<feature type="signal peptide" evidence="2">
    <location>
        <begin position="1"/>
        <end position="21"/>
    </location>
</feature>